<evidence type="ECO:0000256" key="1">
    <source>
        <dbReference type="ARBA" id="ARBA00004141"/>
    </source>
</evidence>
<accession>A0A1J5QE96</accession>
<keyword evidence="4 5" id="KW-0472">Membrane</keyword>
<evidence type="ECO:0000256" key="5">
    <source>
        <dbReference type="SAM" id="Phobius"/>
    </source>
</evidence>
<feature type="transmembrane region" description="Helical" evidence="5">
    <location>
        <begin position="237"/>
        <end position="256"/>
    </location>
</feature>
<evidence type="ECO:0000313" key="6">
    <source>
        <dbReference type="EMBL" id="OIQ81881.1"/>
    </source>
</evidence>
<sequence length="274" mass="30190">MRRLVLHSAWLALLDALRPRMLALALLPLAVAGVSAWLVQALFWDRWIAALQVWVQGRAWLLDLLQGLGWTQAAHGLAAAILIALGVPALILLMLLLVAVIVMPAASRGVARRRFAQLQPRDNGDNGYQAQSLMWSVWITVAGLALLVLSLPLWFIPLAGLLIPPIIWGWMTAMMFGFDALGPYACPRERRQLLREHRWTLLGMGVASGYLSTLPTLLLTAGWLALALLPVLALLSLWLYVLAFAFTSLWFAHYLLAGLVDLRRRAGTQQGQAG</sequence>
<comment type="subcellular location">
    <subcellularLocation>
        <location evidence="1">Membrane</location>
        <topology evidence="1">Multi-pass membrane protein</topology>
    </subcellularLocation>
</comment>
<evidence type="ECO:0000256" key="2">
    <source>
        <dbReference type="ARBA" id="ARBA00022692"/>
    </source>
</evidence>
<name>A0A1J5QE96_9ZZZZ</name>
<keyword evidence="3 5" id="KW-1133">Transmembrane helix</keyword>
<dbReference type="AlphaFoldDB" id="A0A1J5QE96"/>
<evidence type="ECO:0000256" key="4">
    <source>
        <dbReference type="ARBA" id="ARBA00023136"/>
    </source>
</evidence>
<keyword evidence="2 5" id="KW-0812">Transmembrane</keyword>
<evidence type="ECO:0000256" key="3">
    <source>
        <dbReference type="ARBA" id="ARBA00022989"/>
    </source>
</evidence>
<feature type="transmembrane region" description="Helical" evidence="5">
    <location>
        <begin position="77"/>
        <end position="106"/>
    </location>
</feature>
<dbReference type="Pfam" id="PF07264">
    <property type="entry name" value="EI24"/>
    <property type="match status" value="1"/>
</dbReference>
<organism evidence="6">
    <name type="scientific">mine drainage metagenome</name>
    <dbReference type="NCBI Taxonomy" id="410659"/>
    <lineage>
        <taxon>unclassified sequences</taxon>
        <taxon>metagenomes</taxon>
        <taxon>ecological metagenomes</taxon>
    </lineage>
</organism>
<protein>
    <recommendedName>
        <fullName evidence="7">Etoposide-induced protein 2.4 (EI24)</fullName>
    </recommendedName>
</protein>
<comment type="caution">
    <text evidence="6">The sequence shown here is derived from an EMBL/GenBank/DDBJ whole genome shotgun (WGS) entry which is preliminary data.</text>
</comment>
<feature type="transmembrane region" description="Helical" evidence="5">
    <location>
        <begin position="199"/>
        <end position="225"/>
    </location>
</feature>
<feature type="transmembrane region" description="Helical" evidence="5">
    <location>
        <begin position="133"/>
        <end position="155"/>
    </location>
</feature>
<dbReference type="EMBL" id="MLJW01000869">
    <property type="protein sequence ID" value="OIQ81881.1"/>
    <property type="molecule type" value="Genomic_DNA"/>
</dbReference>
<dbReference type="InterPro" id="IPR059112">
    <property type="entry name" value="CysZ/EI24"/>
</dbReference>
<reference evidence="6" key="1">
    <citation type="submission" date="2016-10" db="EMBL/GenBank/DDBJ databases">
        <title>Sequence of Gallionella enrichment culture.</title>
        <authorList>
            <person name="Poehlein A."/>
            <person name="Muehling M."/>
            <person name="Daniel R."/>
        </authorList>
    </citation>
    <scope>NUCLEOTIDE SEQUENCE</scope>
</reference>
<proteinExistence type="predicted"/>
<gene>
    <name evidence="6" type="ORF">GALL_363480</name>
</gene>
<evidence type="ECO:0008006" key="7">
    <source>
        <dbReference type="Google" id="ProtNLM"/>
    </source>
</evidence>
<feature type="transmembrane region" description="Helical" evidence="5">
    <location>
        <begin position="167"/>
        <end position="187"/>
    </location>
</feature>